<protein>
    <submittedName>
        <fullName evidence="1">Unannotated protein</fullName>
    </submittedName>
</protein>
<gene>
    <name evidence="1" type="ORF">UFOPK3001_02296</name>
</gene>
<dbReference type="SUPFAM" id="SSF49464">
    <property type="entry name" value="Carboxypeptidase regulatory domain-like"/>
    <property type="match status" value="1"/>
</dbReference>
<sequence length="57" mass="6194">MESTTTDAEGNYSLVLPSGRYELRVETGAELPRCEPVNVEAVDGYLEADISCDTGIR</sequence>
<accession>A0A6J6ZRD9</accession>
<dbReference type="EMBL" id="CAFAAJ010000210">
    <property type="protein sequence ID" value="CAB4823006.1"/>
    <property type="molecule type" value="Genomic_DNA"/>
</dbReference>
<name>A0A6J6ZRD9_9ZZZZ</name>
<evidence type="ECO:0000313" key="1">
    <source>
        <dbReference type="EMBL" id="CAB4823006.1"/>
    </source>
</evidence>
<dbReference type="InterPro" id="IPR008969">
    <property type="entry name" value="CarboxyPept-like_regulatory"/>
</dbReference>
<reference evidence="1" key="1">
    <citation type="submission" date="2020-05" db="EMBL/GenBank/DDBJ databases">
        <authorList>
            <person name="Chiriac C."/>
            <person name="Salcher M."/>
            <person name="Ghai R."/>
            <person name="Kavagutti S V."/>
        </authorList>
    </citation>
    <scope>NUCLEOTIDE SEQUENCE</scope>
</reference>
<proteinExistence type="predicted"/>
<dbReference type="AlphaFoldDB" id="A0A6J6ZRD9"/>
<organism evidence="1">
    <name type="scientific">freshwater metagenome</name>
    <dbReference type="NCBI Taxonomy" id="449393"/>
    <lineage>
        <taxon>unclassified sequences</taxon>
        <taxon>metagenomes</taxon>
        <taxon>ecological metagenomes</taxon>
    </lineage>
</organism>